<dbReference type="EnsemblMetazoa" id="GBRI035786-RA">
    <property type="protein sequence ID" value="GBRI035786-PA"/>
    <property type="gene ID" value="GBRI035786"/>
</dbReference>
<feature type="chain" id="PRO_5008400745" evidence="1">
    <location>
        <begin position="18"/>
        <end position="76"/>
    </location>
</feature>
<keyword evidence="3" id="KW-1185">Reference proteome</keyword>
<sequence>MFKYLIYFMMLVTLSLARPGLLETSPLITESSYHSLPAVHVIRPLASTHSVLSTPLVSSASLLHGTSLYGGYHGLY</sequence>
<dbReference type="Proteomes" id="UP000091820">
    <property type="component" value="Unassembled WGS sequence"/>
</dbReference>
<reference evidence="2" key="2">
    <citation type="submission" date="2020-05" db="UniProtKB">
        <authorList>
            <consortium name="EnsemblMetazoa"/>
        </authorList>
    </citation>
    <scope>IDENTIFICATION</scope>
    <source>
        <strain evidence="2">IAEA</strain>
    </source>
</reference>
<dbReference type="AlphaFoldDB" id="A0A1A9WX96"/>
<keyword evidence="1" id="KW-0732">Signal</keyword>
<feature type="signal peptide" evidence="1">
    <location>
        <begin position="1"/>
        <end position="17"/>
    </location>
</feature>
<name>A0A1A9WX96_9MUSC</name>
<accession>A0A1A9WX96</accession>
<reference evidence="3" key="1">
    <citation type="submission" date="2014-03" db="EMBL/GenBank/DDBJ databases">
        <authorList>
            <person name="Aksoy S."/>
            <person name="Warren W."/>
            <person name="Wilson R.K."/>
        </authorList>
    </citation>
    <scope>NUCLEOTIDE SEQUENCE [LARGE SCALE GENOMIC DNA]</scope>
    <source>
        <strain evidence="3">IAEA</strain>
    </source>
</reference>
<proteinExistence type="predicted"/>
<protein>
    <submittedName>
        <fullName evidence="2">Uncharacterized protein</fullName>
    </submittedName>
</protein>
<evidence type="ECO:0000313" key="2">
    <source>
        <dbReference type="EnsemblMetazoa" id="GBRI035786-PA"/>
    </source>
</evidence>
<evidence type="ECO:0000256" key="1">
    <source>
        <dbReference type="SAM" id="SignalP"/>
    </source>
</evidence>
<organism evidence="2 3">
    <name type="scientific">Glossina brevipalpis</name>
    <dbReference type="NCBI Taxonomy" id="37001"/>
    <lineage>
        <taxon>Eukaryota</taxon>
        <taxon>Metazoa</taxon>
        <taxon>Ecdysozoa</taxon>
        <taxon>Arthropoda</taxon>
        <taxon>Hexapoda</taxon>
        <taxon>Insecta</taxon>
        <taxon>Pterygota</taxon>
        <taxon>Neoptera</taxon>
        <taxon>Endopterygota</taxon>
        <taxon>Diptera</taxon>
        <taxon>Brachycera</taxon>
        <taxon>Muscomorpha</taxon>
        <taxon>Hippoboscoidea</taxon>
        <taxon>Glossinidae</taxon>
        <taxon>Glossina</taxon>
    </lineage>
</organism>
<evidence type="ECO:0000313" key="3">
    <source>
        <dbReference type="Proteomes" id="UP000091820"/>
    </source>
</evidence>
<dbReference type="VEuPathDB" id="VectorBase:GBRI035786"/>